<dbReference type="InParanoid" id="A0A1X7UDP8"/>
<evidence type="ECO:0000313" key="1">
    <source>
        <dbReference type="EnsemblMetazoa" id="Aqu2.1.25887_001"/>
    </source>
</evidence>
<reference evidence="1" key="1">
    <citation type="submission" date="2017-05" db="UniProtKB">
        <authorList>
            <consortium name="EnsemblMetazoa"/>
        </authorList>
    </citation>
    <scope>IDENTIFICATION</scope>
</reference>
<dbReference type="AlphaFoldDB" id="A0A1X7UDP8"/>
<organism evidence="1">
    <name type="scientific">Amphimedon queenslandica</name>
    <name type="common">Sponge</name>
    <dbReference type="NCBI Taxonomy" id="400682"/>
    <lineage>
        <taxon>Eukaryota</taxon>
        <taxon>Metazoa</taxon>
        <taxon>Porifera</taxon>
        <taxon>Demospongiae</taxon>
        <taxon>Heteroscleromorpha</taxon>
        <taxon>Haplosclerida</taxon>
        <taxon>Niphatidae</taxon>
        <taxon>Amphimedon</taxon>
    </lineage>
</organism>
<proteinExistence type="predicted"/>
<name>A0A1X7UDP8_AMPQE</name>
<dbReference type="EnsemblMetazoa" id="Aqu2.1.25887_001">
    <property type="protein sequence ID" value="Aqu2.1.25887_001"/>
    <property type="gene ID" value="Aqu2.1.25887"/>
</dbReference>
<accession>A0A1X7UDP8</accession>
<protein>
    <submittedName>
        <fullName evidence="1">Uncharacterized protein</fullName>
    </submittedName>
</protein>
<sequence>MTTQLRSTRLRESNNGSVTDCSVTKKFTEFNLSVTPYPVKRGEIFYLQGVLKI</sequence>